<feature type="compositionally biased region" description="Polar residues" evidence="1">
    <location>
        <begin position="1"/>
        <end position="10"/>
    </location>
</feature>
<dbReference type="EMBL" id="LABX01000118">
    <property type="protein sequence ID" value="KMO33640.1"/>
    <property type="molecule type" value="Genomic_DNA"/>
</dbReference>
<feature type="region of interest" description="Disordered" evidence="1">
    <location>
        <begin position="37"/>
        <end position="61"/>
    </location>
</feature>
<dbReference type="AlphaFoldDB" id="A0A0J6SEK0"/>
<proteinExistence type="predicted"/>
<protein>
    <submittedName>
        <fullName evidence="2">Uncharacterized protein</fullName>
    </submittedName>
</protein>
<feature type="non-terminal residue" evidence="2">
    <location>
        <position position="108"/>
    </location>
</feature>
<gene>
    <name evidence="2" type="ORF">VP06_16005</name>
</gene>
<comment type="caution">
    <text evidence="2">The sequence shown here is derived from an EMBL/GenBank/DDBJ whole genome shotgun (WGS) entry which is preliminary data.</text>
</comment>
<evidence type="ECO:0000313" key="2">
    <source>
        <dbReference type="EMBL" id="KMO33640.1"/>
    </source>
</evidence>
<dbReference type="Proteomes" id="UP000035929">
    <property type="component" value="Unassembled WGS sequence"/>
</dbReference>
<feature type="region of interest" description="Disordered" evidence="1">
    <location>
        <begin position="1"/>
        <end position="22"/>
    </location>
</feature>
<evidence type="ECO:0000313" key="3">
    <source>
        <dbReference type="Proteomes" id="UP000035929"/>
    </source>
</evidence>
<evidence type="ECO:0000256" key="1">
    <source>
        <dbReference type="SAM" id="MobiDB-lite"/>
    </source>
</evidence>
<accession>A0A0J6SEK0</accession>
<organism evidence="2 3">
    <name type="scientific">Methylobacterium aquaticum</name>
    <dbReference type="NCBI Taxonomy" id="270351"/>
    <lineage>
        <taxon>Bacteria</taxon>
        <taxon>Pseudomonadati</taxon>
        <taxon>Pseudomonadota</taxon>
        <taxon>Alphaproteobacteria</taxon>
        <taxon>Hyphomicrobiales</taxon>
        <taxon>Methylobacteriaceae</taxon>
        <taxon>Methylobacterium</taxon>
    </lineage>
</organism>
<sequence>MIGLSHNQPYAASPSKWPAASQAQCAVSAAANTADRRARFGLDHRPVDGHRTPAGGQARHDDVRVAQGVVGGVPIDGAVAPIEVAPIEVAPVEVALGGQALGQEEAGG</sequence>
<feature type="compositionally biased region" description="Basic and acidic residues" evidence="1">
    <location>
        <begin position="37"/>
        <end position="51"/>
    </location>
</feature>
<reference evidence="2 3" key="1">
    <citation type="submission" date="2015-03" db="EMBL/GenBank/DDBJ databases">
        <title>Genome sequencing of Methylobacterium aquaticum DSM16371 type strain.</title>
        <authorList>
            <person name="Chaudhry V."/>
            <person name="Patil P.B."/>
        </authorList>
    </citation>
    <scope>NUCLEOTIDE SEQUENCE [LARGE SCALE GENOMIC DNA]</scope>
    <source>
        <strain evidence="2 3">DSM 16371</strain>
    </source>
</reference>
<dbReference type="RefSeq" id="WP_048464769.1">
    <property type="nucleotide sequence ID" value="NZ_LABX01000118.1"/>
</dbReference>
<name>A0A0J6SEK0_9HYPH</name>